<evidence type="ECO:0000256" key="11">
    <source>
        <dbReference type="ARBA" id="ARBA00025912"/>
    </source>
</evidence>
<evidence type="ECO:0000256" key="5">
    <source>
        <dbReference type="ARBA" id="ARBA00022617"/>
    </source>
</evidence>
<feature type="transmembrane region" description="Helical" evidence="13">
    <location>
        <begin position="69"/>
        <end position="90"/>
    </location>
</feature>
<dbReference type="SUPFAM" id="SSF81343">
    <property type="entry name" value="Fumarate reductase respiratory complex transmembrane subunits"/>
    <property type="match status" value="1"/>
</dbReference>
<dbReference type="Proteomes" id="UP000031631">
    <property type="component" value="Chromosome"/>
</dbReference>
<reference evidence="14 15" key="1">
    <citation type="journal article" date="2014" name="PLoS ONE">
        <title>Physiological and genomic features of a novel sulfur-oxidizing gammaproteobacterium belonging to a previously uncultivated symbiotic lineage isolated from a hydrothermal vent.</title>
        <authorList>
            <person name="Nunoura T."/>
            <person name="Takaki Y."/>
            <person name="Kazama H."/>
            <person name="Kakuta J."/>
            <person name="Shimamura S."/>
            <person name="Makita H."/>
            <person name="Hirai M."/>
            <person name="Miyazaki M."/>
            <person name="Takai K."/>
        </authorList>
    </citation>
    <scope>NUCLEOTIDE SEQUENCE [LARGE SCALE GENOMIC DNA]</scope>
    <source>
        <strain evidence="14 15">Hiromi1</strain>
    </source>
</reference>
<organism evidence="14 15">
    <name type="scientific">Thiolapillus brandeum</name>
    <dbReference type="NCBI Taxonomy" id="1076588"/>
    <lineage>
        <taxon>Bacteria</taxon>
        <taxon>Pseudomonadati</taxon>
        <taxon>Pseudomonadota</taxon>
        <taxon>Gammaproteobacteria</taxon>
        <taxon>Chromatiales</taxon>
        <taxon>Sedimenticolaceae</taxon>
        <taxon>Thiolapillus</taxon>
    </lineage>
</organism>
<dbReference type="RefSeq" id="WP_041065878.1">
    <property type="nucleotide sequence ID" value="NZ_AP012273.1"/>
</dbReference>
<dbReference type="CDD" id="cd03499">
    <property type="entry name" value="SQR_TypeC_SdhC"/>
    <property type="match status" value="1"/>
</dbReference>
<dbReference type="KEGG" id="tbn:TBH_C0860"/>
<gene>
    <name evidence="14" type="ORF">TBH_C0860</name>
</gene>
<evidence type="ECO:0000256" key="13">
    <source>
        <dbReference type="SAM" id="Phobius"/>
    </source>
</evidence>
<evidence type="ECO:0000313" key="15">
    <source>
        <dbReference type="Proteomes" id="UP000031631"/>
    </source>
</evidence>
<comment type="subunit">
    <text evidence="11">Part of an enzyme complex containing four subunits: a flavoprotein, an iron-sulfur protein, plus two membrane-anchoring proteins, SdhC and SdhD. The complex can form homotrimers.</text>
</comment>
<evidence type="ECO:0000256" key="7">
    <source>
        <dbReference type="ARBA" id="ARBA00022723"/>
    </source>
</evidence>
<dbReference type="InterPro" id="IPR014314">
    <property type="entry name" value="Succ_DH_cytb556"/>
</dbReference>
<evidence type="ECO:0000313" key="14">
    <source>
        <dbReference type="EMBL" id="BAO43794.1"/>
    </source>
</evidence>
<dbReference type="InterPro" id="IPR034804">
    <property type="entry name" value="SQR/QFR_C/D"/>
</dbReference>
<feature type="transmembrane region" description="Helical" evidence="13">
    <location>
        <begin position="102"/>
        <end position="124"/>
    </location>
</feature>
<protein>
    <recommendedName>
        <fullName evidence="4">Succinate dehydrogenase cytochrome b556 subunit</fullName>
    </recommendedName>
</protein>
<evidence type="ECO:0000256" key="8">
    <source>
        <dbReference type="ARBA" id="ARBA00022989"/>
    </source>
</evidence>
<keyword evidence="7 12" id="KW-0479">Metal-binding</keyword>
<dbReference type="GO" id="GO:0005886">
    <property type="term" value="C:plasma membrane"/>
    <property type="evidence" value="ECO:0007669"/>
    <property type="project" value="TreeGrafter"/>
</dbReference>
<evidence type="ECO:0000256" key="1">
    <source>
        <dbReference type="ARBA" id="ARBA00004050"/>
    </source>
</evidence>
<evidence type="ECO:0000256" key="12">
    <source>
        <dbReference type="PIRSR" id="PIRSR000178-1"/>
    </source>
</evidence>
<accession>A0A7U6JGR4</accession>
<keyword evidence="15" id="KW-1185">Reference proteome</keyword>
<keyword evidence="6 13" id="KW-0812">Transmembrane</keyword>
<comment type="subcellular location">
    <subcellularLocation>
        <location evidence="2">Membrane</location>
    </subcellularLocation>
</comment>
<keyword evidence="5 12" id="KW-0349">Heme</keyword>
<dbReference type="Pfam" id="PF01127">
    <property type="entry name" value="Sdh_cyt"/>
    <property type="match status" value="1"/>
</dbReference>
<sequence length="125" mass="13805">MQPAHRPVFLNLMQIRLPVAAVMSIAHRAAGVLLFLAIPLIIGLLSLALSGDDGFVRATQLLQQPWSRLVLFLLLWALAHHFLAGIRYLLLDLHLGVRAPYFRRTAWAVLGAAPVLALMLLWGLA</sequence>
<comment type="similarity">
    <text evidence="3">Belongs to the cytochrome b560 family.</text>
</comment>
<comment type="cofactor">
    <cofactor evidence="12">
        <name>heme</name>
        <dbReference type="ChEBI" id="CHEBI:30413"/>
    </cofactor>
    <text evidence="12">The heme is bound between the two transmembrane subunits.</text>
</comment>
<evidence type="ECO:0000256" key="6">
    <source>
        <dbReference type="ARBA" id="ARBA00022692"/>
    </source>
</evidence>
<evidence type="ECO:0000256" key="2">
    <source>
        <dbReference type="ARBA" id="ARBA00004370"/>
    </source>
</evidence>
<keyword evidence="8 13" id="KW-1133">Transmembrane helix</keyword>
<dbReference type="PANTHER" id="PTHR10978">
    <property type="entry name" value="SUCCINATE DEHYDROGENASE CYTOCHROME B560 SUBUNIT"/>
    <property type="match status" value="1"/>
</dbReference>
<evidence type="ECO:0000256" key="10">
    <source>
        <dbReference type="ARBA" id="ARBA00023136"/>
    </source>
</evidence>
<dbReference type="GO" id="GO:0006099">
    <property type="term" value="P:tricarboxylic acid cycle"/>
    <property type="evidence" value="ECO:0007669"/>
    <property type="project" value="InterPro"/>
</dbReference>
<keyword evidence="10 13" id="KW-0472">Membrane</keyword>
<feature type="transmembrane region" description="Helical" evidence="13">
    <location>
        <begin position="21"/>
        <end position="49"/>
    </location>
</feature>
<keyword evidence="9 12" id="KW-0408">Iron</keyword>
<evidence type="ECO:0000256" key="4">
    <source>
        <dbReference type="ARBA" id="ARBA00020076"/>
    </source>
</evidence>
<proteinExistence type="inferred from homology"/>
<comment type="function">
    <text evidence="1">Membrane-anchoring subunit of succinate dehydrogenase (SDH).</text>
</comment>
<dbReference type="Gene3D" id="1.20.1300.10">
    <property type="entry name" value="Fumarate reductase/succinate dehydrogenase, transmembrane subunit"/>
    <property type="match status" value="1"/>
</dbReference>
<dbReference type="GO" id="GO:0009055">
    <property type="term" value="F:electron transfer activity"/>
    <property type="evidence" value="ECO:0007669"/>
    <property type="project" value="InterPro"/>
</dbReference>
<evidence type="ECO:0000256" key="3">
    <source>
        <dbReference type="ARBA" id="ARBA00007244"/>
    </source>
</evidence>
<dbReference type="NCBIfam" id="TIGR02970">
    <property type="entry name" value="succ_dehyd_cytB"/>
    <property type="match status" value="1"/>
</dbReference>
<feature type="binding site" description="axial binding residue" evidence="12">
    <location>
        <position position="81"/>
    </location>
    <ligand>
        <name>heme</name>
        <dbReference type="ChEBI" id="CHEBI:30413"/>
        <note>ligand shared with second transmembrane subunit</note>
    </ligand>
    <ligandPart>
        <name>Fe</name>
        <dbReference type="ChEBI" id="CHEBI:18248"/>
    </ligandPart>
</feature>
<evidence type="ECO:0000256" key="9">
    <source>
        <dbReference type="ARBA" id="ARBA00023004"/>
    </source>
</evidence>
<name>A0A7U6JGR4_9GAMM</name>
<dbReference type="GO" id="GO:0046872">
    <property type="term" value="F:metal ion binding"/>
    <property type="evidence" value="ECO:0007669"/>
    <property type="project" value="UniProtKB-KW"/>
</dbReference>
<dbReference type="InterPro" id="IPR000701">
    <property type="entry name" value="SuccDH_FuR_B_TM-su"/>
</dbReference>
<dbReference type="OrthoDB" id="9799441at2"/>
<dbReference type="EMBL" id="AP012273">
    <property type="protein sequence ID" value="BAO43794.1"/>
    <property type="molecule type" value="Genomic_DNA"/>
</dbReference>
<dbReference type="PIRSF" id="PIRSF000178">
    <property type="entry name" value="SDH_cyt_b560"/>
    <property type="match status" value="1"/>
</dbReference>
<dbReference type="PANTHER" id="PTHR10978:SF5">
    <property type="entry name" value="SUCCINATE DEHYDROGENASE CYTOCHROME B560 SUBUNIT, MITOCHONDRIAL"/>
    <property type="match status" value="1"/>
</dbReference>
<dbReference type="AlphaFoldDB" id="A0A7U6JGR4"/>